<gene>
    <name evidence="2" type="ORF">HBR001_LOCUS721</name>
</gene>
<name>A0AAV0SZY1_HYABA</name>
<reference evidence="2" key="1">
    <citation type="submission" date="2022-12" db="EMBL/GenBank/DDBJ databases">
        <authorList>
            <person name="Webb A."/>
        </authorList>
    </citation>
    <scope>NUCLEOTIDE SEQUENCE</scope>
    <source>
        <strain evidence="2">Hp1</strain>
    </source>
</reference>
<dbReference type="EMBL" id="CANTFL010000086">
    <property type="protein sequence ID" value="CAI5711797.1"/>
    <property type="molecule type" value="Genomic_DNA"/>
</dbReference>
<feature type="region of interest" description="Disordered" evidence="1">
    <location>
        <begin position="21"/>
        <end position="46"/>
    </location>
</feature>
<evidence type="ECO:0000256" key="1">
    <source>
        <dbReference type="SAM" id="MobiDB-lite"/>
    </source>
</evidence>
<feature type="region of interest" description="Disordered" evidence="1">
    <location>
        <begin position="198"/>
        <end position="217"/>
    </location>
</feature>
<keyword evidence="3" id="KW-1185">Reference proteome</keyword>
<accession>A0AAV0SZY1</accession>
<protein>
    <submittedName>
        <fullName evidence="2">Uncharacterized protein</fullName>
    </submittedName>
</protein>
<evidence type="ECO:0000313" key="3">
    <source>
        <dbReference type="Proteomes" id="UP001162031"/>
    </source>
</evidence>
<comment type="caution">
    <text evidence="2">The sequence shown here is derived from an EMBL/GenBank/DDBJ whole genome shotgun (WGS) entry which is preliminary data.</text>
</comment>
<proteinExistence type="predicted"/>
<evidence type="ECO:0000313" key="2">
    <source>
        <dbReference type="EMBL" id="CAI5711797.1"/>
    </source>
</evidence>
<dbReference type="Proteomes" id="UP001162031">
    <property type="component" value="Unassembled WGS sequence"/>
</dbReference>
<dbReference type="AlphaFoldDB" id="A0AAV0SZY1"/>
<organism evidence="2 3">
    <name type="scientific">Hyaloperonospora brassicae</name>
    <name type="common">Brassica downy mildew</name>
    <name type="synonym">Peronospora brassicae</name>
    <dbReference type="NCBI Taxonomy" id="162125"/>
    <lineage>
        <taxon>Eukaryota</taxon>
        <taxon>Sar</taxon>
        <taxon>Stramenopiles</taxon>
        <taxon>Oomycota</taxon>
        <taxon>Peronosporomycetes</taxon>
        <taxon>Peronosporales</taxon>
        <taxon>Peronosporaceae</taxon>
        <taxon>Hyaloperonospora</taxon>
    </lineage>
</organism>
<feature type="compositionally biased region" description="Basic and acidic residues" evidence="1">
    <location>
        <begin position="207"/>
        <end position="217"/>
    </location>
</feature>
<sequence length="217" mass="24188">MIPDGDGDDFDRLYERLVGRRKQRTQAKREAAAASEISAEDDNSVKEDQLNAVQQIGGRKRDQQAHNALVLETAKRLRLARNVRGLARLSRCSPHRLAFQLVAGTVSGKVLSGAQKYRRDRWQLARMPRSQEEVTSGVARSLRLERVAARLYLDRADDFRPDAVTTVEGHRRVIDELLFFSPPGGTLLSQIGYAESDNAVPLPPLRGAERRSSGTST</sequence>